<dbReference type="InterPro" id="IPR024185">
    <property type="entry name" value="FTHF_cligase-like_sf"/>
</dbReference>
<dbReference type="OrthoDB" id="9801938at2"/>
<keyword evidence="6" id="KW-0436">Ligase</keyword>
<protein>
    <recommendedName>
        <fullName evidence="5">5-formyltetrahydrofolate cyclo-ligase</fullName>
        <ecNumber evidence="5">6.3.3.2</ecNumber>
    </recommendedName>
</protein>
<comment type="catalytic activity">
    <reaction evidence="5">
        <text>(6S)-5-formyl-5,6,7,8-tetrahydrofolate + ATP = (6R)-5,10-methenyltetrahydrofolate + ADP + phosphate</text>
        <dbReference type="Rhea" id="RHEA:10488"/>
        <dbReference type="ChEBI" id="CHEBI:30616"/>
        <dbReference type="ChEBI" id="CHEBI:43474"/>
        <dbReference type="ChEBI" id="CHEBI:57455"/>
        <dbReference type="ChEBI" id="CHEBI:57457"/>
        <dbReference type="ChEBI" id="CHEBI:456216"/>
        <dbReference type="EC" id="6.3.3.2"/>
    </reaction>
</comment>
<dbReference type="GO" id="GO:0046872">
    <property type="term" value="F:metal ion binding"/>
    <property type="evidence" value="ECO:0007669"/>
    <property type="project" value="UniProtKB-KW"/>
</dbReference>
<comment type="caution">
    <text evidence="6">The sequence shown here is derived from an EMBL/GenBank/DDBJ whole genome shotgun (WGS) entry which is preliminary data.</text>
</comment>
<dbReference type="GO" id="GO:0030272">
    <property type="term" value="F:5-formyltetrahydrofolate cyclo-ligase activity"/>
    <property type="evidence" value="ECO:0007669"/>
    <property type="project" value="UniProtKB-EC"/>
</dbReference>
<feature type="binding site" evidence="4">
    <location>
        <begin position="143"/>
        <end position="151"/>
    </location>
    <ligand>
        <name>ATP</name>
        <dbReference type="ChEBI" id="CHEBI:30616"/>
    </ligand>
</feature>
<dbReference type="RefSeq" id="WP_132302575.1">
    <property type="nucleotide sequence ID" value="NZ_CP170642.1"/>
</dbReference>
<name>A0A4R1KQ19_9PAST</name>
<comment type="similarity">
    <text evidence="1 5">Belongs to the 5-formyltetrahydrofolate cyclo-ligase family.</text>
</comment>
<keyword evidence="3 4" id="KW-0067">ATP-binding</keyword>
<reference evidence="6 7" key="1">
    <citation type="submission" date="2019-03" db="EMBL/GenBank/DDBJ databases">
        <title>Genomic Encyclopedia of Type Strains, Phase IV (KMG-IV): sequencing the most valuable type-strain genomes for metagenomic binning, comparative biology and taxonomic classification.</title>
        <authorList>
            <person name="Goeker M."/>
        </authorList>
    </citation>
    <scope>NUCLEOTIDE SEQUENCE [LARGE SCALE GENOMIC DNA]</scope>
    <source>
        <strain evidence="6 7">DSM 10053</strain>
    </source>
</reference>
<evidence type="ECO:0000313" key="6">
    <source>
        <dbReference type="EMBL" id="TCK67088.1"/>
    </source>
</evidence>
<evidence type="ECO:0000256" key="1">
    <source>
        <dbReference type="ARBA" id="ARBA00010638"/>
    </source>
</evidence>
<keyword evidence="2 4" id="KW-0547">Nucleotide-binding</keyword>
<keyword evidence="5" id="KW-0460">Magnesium</keyword>
<dbReference type="GO" id="GO:0005524">
    <property type="term" value="F:ATP binding"/>
    <property type="evidence" value="ECO:0007669"/>
    <property type="project" value="UniProtKB-KW"/>
</dbReference>
<dbReference type="GO" id="GO:0035999">
    <property type="term" value="P:tetrahydrofolate interconversion"/>
    <property type="evidence" value="ECO:0007669"/>
    <property type="project" value="TreeGrafter"/>
</dbReference>
<dbReference type="GO" id="GO:0009396">
    <property type="term" value="P:folic acid-containing compound biosynthetic process"/>
    <property type="evidence" value="ECO:0007669"/>
    <property type="project" value="TreeGrafter"/>
</dbReference>
<evidence type="ECO:0000256" key="5">
    <source>
        <dbReference type="RuleBase" id="RU361279"/>
    </source>
</evidence>
<feature type="binding site" evidence="4">
    <location>
        <begin position="12"/>
        <end position="16"/>
    </location>
    <ligand>
        <name>ATP</name>
        <dbReference type="ChEBI" id="CHEBI:30616"/>
    </ligand>
</feature>
<keyword evidence="7" id="KW-1185">Reference proteome</keyword>
<dbReference type="Gene3D" id="3.40.50.10420">
    <property type="entry name" value="NagB/RpiA/CoA transferase-like"/>
    <property type="match status" value="1"/>
</dbReference>
<gene>
    <name evidence="6" type="ORF">EV692_1993</name>
</gene>
<evidence type="ECO:0000313" key="7">
    <source>
        <dbReference type="Proteomes" id="UP000295496"/>
    </source>
</evidence>
<feature type="binding site" evidence="4">
    <location>
        <position position="58"/>
    </location>
    <ligand>
        <name>substrate</name>
    </ligand>
</feature>
<keyword evidence="5" id="KW-0479">Metal-binding</keyword>
<dbReference type="Pfam" id="PF01812">
    <property type="entry name" value="5-FTHF_cyc-lig"/>
    <property type="match status" value="1"/>
</dbReference>
<dbReference type="AlphaFoldDB" id="A0A4R1KQ19"/>
<dbReference type="NCBIfam" id="TIGR02727">
    <property type="entry name" value="MTHFS_bact"/>
    <property type="match status" value="1"/>
</dbReference>
<evidence type="ECO:0000256" key="4">
    <source>
        <dbReference type="PIRSR" id="PIRSR006806-1"/>
    </source>
</evidence>
<evidence type="ECO:0000256" key="2">
    <source>
        <dbReference type="ARBA" id="ARBA00022741"/>
    </source>
</evidence>
<dbReference type="PANTHER" id="PTHR23407">
    <property type="entry name" value="ATPASE INHIBITOR/5-FORMYLTETRAHYDROFOLATE CYCLO-LIGASE"/>
    <property type="match status" value="1"/>
</dbReference>
<comment type="cofactor">
    <cofactor evidence="5">
        <name>Mg(2+)</name>
        <dbReference type="ChEBI" id="CHEBI:18420"/>
    </cofactor>
</comment>
<dbReference type="InterPro" id="IPR002698">
    <property type="entry name" value="FTHF_cligase"/>
</dbReference>
<dbReference type="EC" id="6.3.3.2" evidence="5"/>
<dbReference type="SUPFAM" id="SSF100950">
    <property type="entry name" value="NagB/RpiA/CoA transferase-like"/>
    <property type="match status" value="1"/>
</dbReference>
<dbReference type="EMBL" id="SMGJ01000007">
    <property type="protein sequence ID" value="TCK67088.1"/>
    <property type="molecule type" value="Genomic_DNA"/>
</dbReference>
<dbReference type="PIRSF" id="PIRSF006806">
    <property type="entry name" value="FTHF_cligase"/>
    <property type="match status" value="1"/>
</dbReference>
<feature type="binding site" evidence="4">
    <location>
        <position position="63"/>
    </location>
    <ligand>
        <name>substrate</name>
    </ligand>
</feature>
<dbReference type="Proteomes" id="UP000295496">
    <property type="component" value="Unassembled WGS sequence"/>
</dbReference>
<evidence type="ECO:0000256" key="3">
    <source>
        <dbReference type="ARBA" id="ARBA00022840"/>
    </source>
</evidence>
<dbReference type="InterPro" id="IPR037171">
    <property type="entry name" value="NagB/RpiA_transferase-like"/>
</dbReference>
<dbReference type="PANTHER" id="PTHR23407:SF1">
    <property type="entry name" value="5-FORMYLTETRAHYDROFOLATE CYCLO-LIGASE"/>
    <property type="match status" value="1"/>
</dbReference>
<accession>A0A4R1KQ19</accession>
<proteinExistence type="inferred from homology"/>
<sequence length="193" mass="22160">MHSTTQKTIQSRHNIRQQIRKTRQNLTALEQTQAEQNITQQAMDLITLRQAQNIALYLAFDGEISTQLLIEKLWQQGKNVYLPVLHPFCPGYLLFLQHRPNIPLMRNKFGILEPQLNVQNVLPVEQLDIIFTPLVAFDQQGNRLGMGGGFYDRTLQGWQQKSFIPVGLAHQCQQVESLPIESWDMPLFGILVA</sequence>
<organism evidence="6 7">
    <name type="scientific">Lonepinella koalarum</name>
    <dbReference type="NCBI Taxonomy" id="53417"/>
    <lineage>
        <taxon>Bacteria</taxon>
        <taxon>Pseudomonadati</taxon>
        <taxon>Pseudomonadota</taxon>
        <taxon>Gammaproteobacteria</taxon>
        <taxon>Pasteurellales</taxon>
        <taxon>Pasteurellaceae</taxon>
        <taxon>Lonepinella</taxon>
    </lineage>
</organism>